<dbReference type="PROSITE" id="PS51421">
    <property type="entry name" value="RAS"/>
    <property type="match status" value="1"/>
</dbReference>
<proteinExistence type="inferred from homology"/>
<evidence type="ECO:0000256" key="2">
    <source>
        <dbReference type="ARBA" id="ARBA00022553"/>
    </source>
</evidence>
<dbReference type="InterPro" id="IPR001806">
    <property type="entry name" value="Small_GTPase"/>
</dbReference>
<dbReference type="PRINTS" id="PR00449">
    <property type="entry name" value="RASTRNSFRMNG"/>
</dbReference>
<dbReference type="Proteomes" id="UP000005408">
    <property type="component" value="Unassembled WGS sequence"/>
</dbReference>
<dbReference type="SUPFAM" id="SSF52540">
    <property type="entry name" value="P-loop containing nucleoside triphosphate hydrolases"/>
    <property type="match status" value="1"/>
</dbReference>
<name>A0A8W8JWQ3_MAGGI</name>
<accession>A0A8W8JWQ3</accession>
<dbReference type="GO" id="GO:0003924">
    <property type="term" value="F:GTPase activity"/>
    <property type="evidence" value="ECO:0007669"/>
    <property type="project" value="InterPro"/>
</dbReference>
<dbReference type="AlphaFoldDB" id="A0A8W8JWQ3"/>
<dbReference type="InterPro" id="IPR027417">
    <property type="entry name" value="P-loop_NTPase"/>
</dbReference>
<evidence type="ECO:0000256" key="3">
    <source>
        <dbReference type="SAM" id="MobiDB-lite"/>
    </source>
</evidence>
<dbReference type="InterPro" id="IPR051641">
    <property type="entry name" value="RGK_GTP-binding_reg"/>
</dbReference>
<feature type="compositionally biased region" description="Basic and acidic residues" evidence="3">
    <location>
        <begin position="292"/>
        <end position="302"/>
    </location>
</feature>
<dbReference type="PROSITE" id="PS51419">
    <property type="entry name" value="RAB"/>
    <property type="match status" value="1"/>
</dbReference>
<feature type="region of interest" description="Disordered" evidence="3">
    <location>
        <begin position="282"/>
        <end position="310"/>
    </location>
</feature>
<dbReference type="SMART" id="SM00175">
    <property type="entry name" value="RAB"/>
    <property type="match status" value="1"/>
</dbReference>
<evidence type="ECO:0000256" key="1">
    <source>
        <dbReference type="ARBA" id="ARBA00008846"/>
    </source>
</evidence>
<dbReference type="PANTHER" id="PTHR45775:SF6">
    <property type="entry name" value="RAD, GEM_KIR FAMILY MEMBER 2, ISOFORM C"/>
    <property type="match status" value="1"/>
</dbReference>
<dbReference type="Pfam" id="PF00071">
    <property type="entry name" value="Ras"/>
    <property type="match status" value="1"/>
</dbReference>
<evidence type="ECO:0000313" key="4">
    <source>
        <dbReference type="EnsemblMetazoa" id="G21330.1:cds"/>
    </source>
</evidence>
<dbReference type="GO" id="GO:0005886">
    <property type="term" value="C:plasma membrane"/>
    <property type="evidence" value="ECO:0007669"/>
    <property type="project" value="TreeGrafter"/>
</dbReference>
<comment type="similarity">
    <text evidence="1">Belongs to the small GTPase superfamily. RGK family.</text>
</comment>
<reference evidence="4" key="1">
    <citation type="submission" date="2022-08" db="UniProtKB">
        <authorList>
            <consortium name="EnsemblMetazoa"/>
        </authorList>
    </citation>
    <scope>IDENTIFICATION</scope>
    <source>
        <strain evidence="4">05x7-T-G4-1.051#20</strain>
    </source>
</reference>
<dbReference type="PANTHER" id="PTHR45775">
    <property type="entry name" value="RAD, GEM/KIR FAMILY MEMBER 2, ISOFORM C"/>
    <property type="match status" value="1"/>
</dbReference>
<dbReference type="Gene3D" id="3.40.50.300">
    <property type="entry name" value="P-loop containing nucleotide triphosphate hydrolases"/>
    <property type="match status" value="1"/>
</dbReference>
<dbReference type="GO" id="GO:0005246">
    <property type="term" value="F:calcium channel regulator activity"/>
    <property type="evidence" value="ECO:0007669"/>
    <property type="project" value="TreeGrafter"/>
</dbReference>
<dbReference type="SMART" id="SM00173">
    <property type="entry name" value="RAS"/>
    <property type="match status" value="1"/>
</dbReference>
<dbReference type="GO" id="GO:0005525">
    <property type="term" value="F:GTP binding"/>
    <property type="evidence" value="ECO:0007669"/>
    <property type="project" value="InterPro"/>
</dbReference>
<keyword evidence="5" id="KW-1185">Reference proteome</keyword>
<protein>
    <submittedName>
        <fullName evidence="4">Uncharacterized protein</fullName>
    </submittedName>
</protein>
<evidence type="ECO:0000313" key="5">
    <source>
        <dbReference type="Proteomes" id="UP000005408"/>
    </source>
</evidence>
<dbReference type="EnsemblMetazoa" id="G21330.1">
    <property type="protein sequence ID" value="G21330.1:cds"/>
    <property type="gene ID" value="G21330"/>
</dbReference>
<keyword evidence="2" id="KW-0597">Phosphoprotein</keyword>
<sequence>MEETIKRPNANSYDGSFRQQINSFSDFGKFDRTLYPRELKRFQTFSEKHSTERVRNFTKTKRGIKNRGDFLRNSSSSSFSNMDTEGKERRMSAISTLSYTSEDCFEENPAERQRFKIVLFGIPGVGKSFFLKQIRTSEFLGTCPEGPDSSCITVPVVLDGQESILDFVEADMYIQNHGWNHPYDAFVMMFSVTDKRSFHYIANRVEQIRKEVGDTKPIYIVANKTDLIRFREVSSQVGLELAKNNNCYYGEVSVPLQLNVDKVLVDITDQLQSGYKTNSMKTLQKPPIKYDQSGKQEEENLRKKSSAQRNWDEESCNKFAVTGK</sequence>
<organism evidence="4 5">
    <name type="scientific">Magallana gigas</name>
    <name type="common">Pacific oyster</name>
    <name type="synonym">Crassostrea gigas</name>
    <dbReference type="NCBI Taxonomy" id="29159"/>
    <lineage>
        <taxon>Eukaryota</taxon>
        <taxon>Metazoa</taxon>
        <taxon>Spiralia</taxon>
        <taxon>Lophotrochozoa</taxon>
        <taxon>Mollusca</taxon>
        <taxon>Bivalvia</taxon>
        <taxon>Autobranchia</taxon>
        <taxon>Pteriomorphia</taxon>
        <taxon>Ostreida</taxon>
        <taxon>Ostreoidea</taxon>
        <taxon>Ostreidae</taxon>
        <taxon>Magallana</taxon>
    </lineage>
</organism>